<evidence type="ECO:0000313" key="4">
    <source>
        <dbReference type="EMBL" id="MFC4655622.1"/>
    </source>
</evidence>
<keyword evidence="5" id="KW-1185">Reference proteome</keyword>
<feature type="compositionally biased region" description="Low complexity" evidence="1">
    <location>
        <begin position="409"/>
        <end position="426"/>
    </location>
</feature>
<dbReference type="Pfam" id="PF05036">
    <property type="entry name" value="SPOR"/>
    <property type="match status" value="1"/>
</dbReference>
<keyword evidence="2" id="KW-1133">Transmembrane helix</keyword>
<dbReference type="EMBL" id="JBHSGB010000010">
    <property type="protein sequence ID" value="MFC4655622.1"/>
    <property type="molecule type" value="Genomic_DNA"/>
</dbReference>
<keyword evidence="2" id="KW-0472">Membrane</keyword>
<evidence type="ECO:0000259" key="3">
    <source>
        <dbReference type="PROSITE" id="PS51724"/>
    </source>
</evidence>
<evidence type="ECO:0000313" key="5">
    <source>
        <dbReference type="Proteomes" id="UP001595962"/>
    </source>
</evidence>
<accession>A0ABV9JN00</accession>
<dbReference type="SUPFAM" id="SSF52540">
    <property type="entry name" value="P-loop containing nucleoside triphosphate hydrolases"/>
    <property type="match status" value="1"/>
</dbReference>
<dbReference type="Gene3D" id="3.30.70.1070">
    <property type="entry name" value="Sporulation related repeat"/>
    <property type="match status" value="1"/>
</dbReference>
<dbReference type="InterPro" id="IPR036680">
    <property type="entry name" value="SPOR-like_sf"/>
</dbReference>
<dbReference type="InterPro" id="IPR027417">
    <property type="entry name" value="P-loop_NTPase"/>
</dbReference>
<comment type="caution">
    <text evidence="4">The sequence shown here is derived from an EMBL/GenBank/DDBJ whole genome shotgun (WGS) entry which is preliminary data.</text>
</comment>
<name>A0ABV9JN00_9GAMM</name>
<dbReference type="SMART" id="SM00382">
    <property type="entry name" value="AAA"/>
    <property type="match status" value="1"/>
</dbReference>
<keyword evidence="2" id="KW-0812">Transmembrane</keyword>
<proteinExistence type="predicted"/>
<gene>
    <name evidence="4" type="ORF">ACFO3I_11410</name>
</gene>
<evidence type="ECO:0000256" key="1">
    <source>
        <dbReference type="SAM" id="MobiDB-lite"/>
    </source>
</evidence>
<dbReference type="RefSeq" id="WP_377334114.1">
    <property type="nucleotide sequence ID" value="NZ_JBHSGB010000010.1"/>
</dbReference>
<feature type="transmembrane region" description="Helical" evidence="2">
    <location>
        <begin position="277"/>
        <end position="300"/>
    </location>
</feature>
<dbReference type="InterPro" id="IPR003593">
    <property type="entry name" value="AAA+_ATPase"/>
</dbReference>
<feature type="domain" description="SPOR" evidence="3">
    <location>
        <begin position="515"/>
        <end position="592"/>
    </location>
</feature>
<dbReference type="InterPro" id="IPR007730">
    <property type="entry name" value="SPOR-like_dom"/>
</dbReference>
<dbReference type="Proteomes" id="UP001595962">
    <property type="component" value="Unassembled WGS sequence"/>
</dbReference>
<organism evidence="4 5">
    <name type="scientific">Rheinheimera marina</name>
    <dbReference type="NCBI Taxonomy" id="1774958"/>
    <lineage>
        <taxon>Bacteria</taxon>
        <taxon>Pseudomonadati</taxon>
        <taxon>Pseudomonadota</taxon>
        <taxon>Gammaproteobacteria</taxon>
        <taxon>Chromatiales</taxon>
        <taxon>Chromatiaceae</taxon>
        <taxon>Rheinheimera</taxon>
    </lineage>
</organism>
<reference evidence="5" key="1">
    <citation type="journal article" date="2019" name="Int. J. Syst. Evol. Microbiol.">
        <title>The Global Catalogue of Microorganisms (GCM) 10K type strain sequencing project: providing services to taxonomists for standard genome sequencing and annotation.</title>
        <authorList>
            <consortium name="The Broad Institute Genomics Platform"/>
            <consortium name="The Broad Institute Genome Sequencing Center for Infectious Disease"/>
            <person name="Wu L."/>
            <person name="Ma J."/>
        </authorList>
    </citation>
    <scope>NUCLEOTIDE SEQUENCE [LARGE SCALE GENOMIC DNA]</scope>
    <source>
        <strain evidence="5">DT28</strain>
    </source>
</reference>
<evidence type="ECO:0000256" key="2">
    <source>
        <dbReference type="SAM" id="Phobius"/>
    </source>
</evidence>
<feature type="region of interest" description="Disordered" evidence="1">
    <location>
        <begin position="398"/>
        <end position="477"/>
    </location>
</feature>
<dbReference type="PROSITE" id="PS51724">
    <property type="entry name" value="SPOR"/>
    <property type="match status" value="1"/>
</dbReference>
<sequence>MNKPALQQRLTQHSGLLDSQRQLLQRLLLQLEFNRPERLQLVGSSGSGKSTLMLALAEICSEHFNLALLQAEPGLKPVDMLKVMQQHWFGVQPLPRALPEFFAQLQPKESFLLLIDDADQLSDECWQLVQQLPVSVFISVLQPKAEVRLAMHLLPVTEQECRDLLLPYSLPERELLERIDDCAGDLHLLFVGLSRNPVKRQFKPAVKAAEAPAAKGFSSVEDDEAVPVFISSNDSPDPVGLRAMRTEQEQSLSFEAEVRPPRTAHAPVKASTASGQFFSPFLVMSIGFSLIAAVVMFWLWSEQQFRQPVAPDLVPYYPNTSANSTSEQRLASTAAVSKGPDVQDQLEQAKAVAGTEVGTISRPAFSDNAMPQMALPKTVTPATEKTELDNVVSEVQQTSVNAEKAPQQVASAAADEPAAVEVLPEPVADDTAQHEQPESTEAEPVVSKPEPEPTAQSVPETVAREQSKVVAQQPASPAQNDELLAEMAEENAVQPAQVTAAPAKAAALDEQVLLAMLPDTVAIQLGVYSQLSAAQNFINKYRNLNLQMYQRQQQGKNQFVVVSASYVNGTAARQQVKTLPEELRQQTPFVKSLTDIQREIRNFAGQ</sequence>
<protein>
    <submittedName>
        <fullName evidence="4">SPOR domain-containing protein</fullName>
    </submittedName>
</protein>
<dbReference type="Gene3D" id="3.40.50.300">
    <property type="entry name" value="P-loop containing nucleotide triphosphate hydrolases"/>
    <property type="match status" value="1"/>
</dbReference>